<evidence type="ECO:0000256" key="2">
    <source>
        <dbReference type="SAM" id="Phobius"/>
    </source>
</evidence>
<evidence type="ECO:0000256" key="1">
    <source>
        <dbReference type="SAM" id="MobiDB-lite"/>
    </source>
</evidence>
<keyword evidence="2" id="KW-1133">Transmembrane helix</keyword>
<feature type="transmembrane region" description="Helical" evidence="2">
    <location>
        <begin position="137"/>
        <end position="161"/>
    </location>
</feature>
<accession>A0ABU2N4H8</accession>
<feature type="transmembrane region" description="Helical" evidence="2">
    <location>
        <begin position="89"/>
        <end position="117"/>
    </location>
</feature>
<keyword evidence="2" id="KW-0472">Membrane</keyword>
<feature type="region of interest" description="Disordered" evidence="1">
    <location>
        <begin position="1"/>
        <end position="47"/>
    </location>
</feature>
<dbReference type="Proteomes" id="UP001183202">
    <property type="component" value="Unassembled WGS sequence"/>
</dbReference>
<evidence type="ECO:0000313" key="4">
    <source>
        <dbReference type="Proteomes" id="UP001183202"/>
    </source>
</evidence>
<evidence type="ECO:0000313" key="3">
    <source>
        <dbReference type="EMBL" id="MDT0348507.1"/>
    </source>
</evidence>
<protein>
    <recommendedName>
        <fullName evidence="5">Integral membrane protein</fullName>
    </recommendedName>
</protein>
<name>A0ABU2N4H8_9PSEU</name>
<keyword evidence="4" id="KW-1185">Reference proteome</keyword>
<feature type="transmembrane region" description="Helical" evidence="2">
    <location>
        <begin position="200"/>
        <end position="222"/>
    </location>
</feature>
<feature type="compositionally biased region" description="Pro residues" evidence="1">
    <location>
        <begin position="18"/>
        <end position="32"/>
    </location>
</feature>
<feature type="compositionally biased region" description="Basic and acidic residues" evidence="1">
    <location>
        <begin position="8"/>
        <end position="17"/>
    </location>
</feature>
<keyword evidence="2" id="KW-0812">Transmembrane</keyword>
<dbReference type="EMBL" id="JAVREJ010000002">
    <property type="protein sequence ID" value="MDT0348507.1"/>
    <property type="molecule type" value="Genomic_DNA"/>
</dbReference>
<feature type="transmembrane region" description="Helical" evidence="2">
    <location>
        <begin position="168"/>
        <end position="188"/>
    </location>
</feature>
<gene>
    <name evidence="3" type="ORF">RM445_03100</name>
</gene>
<reference evidence="4" key="1">
    <citation type="submission" date="2023-07" db="EMBL/GenBank/DDBJ databases">
        <title>30 novel species of actinomycetes from the DSMZ collection.</title>
        <authorList>
            <person name="Nouioui I."/>
        </authorList>
    </citation>
    <scope>NUCLEOTIDE SEQUENCE [LARGE SCALE GENOMIC DNA]</scope>
    <source>
        <strain evidence="4">DSM 45834</strain>
    </source>
</reference>
<organism evidence="3 4">
    <name type="scientific">Pseudonocardia charpentierae</name>
    <dbReference type="NCBI Taxonomy" id="3075545"/>
    <lineage>
        <taxon>Bacteria</taxon>
        <taxon>Bacillati</taxon>
        <taxon>Actinomycetota</taxon>
        <taxon>Actinomycetes</taxon>
        <taxon>Pseudonocardiales</taxon>
        <taxon>Pseudonocardiaceae</taxon>
        <taxon>Pseudonocardia</taxon>
    </lineage>
</organism>
<comment type="caution">
    <text evidence="3">The sequence shown here is derived from an EMBL/GenBank/DDBJ whole genome shotgun (WGS) entry which is preliminary data.</text>
</comment>
<feature type="compositionally biased region" description="Low complexity" evidence="1">
    <location>
        <begin position="33"/>
        <end position="47"/>
    </location>
</feature>
<evidence type="ECO:0008006" key="5">
    <source>
        <dbReference type="Google" id="ProtNLM"/>
    </source>
</evidence>
<dbReference type="RefSeq" id="WP_311554436.1">
    <property type="nucleotide sequence ID" value="NZ_JAVREJ010000002.1"/>
</dbReference>
<sequence>MSIPGDGRAPDERDLPDPARPYPGPSQYPGPSPYSQAPAGGPADPAAAPPYVYNPYGNFPYPASYPSSPAGLGPEQVLPPPRRPGSLHLALLLVVLSALPYLLVGLLAVVGAGQAAAALPPEDLAQIQELGVDLEQLVRVTGFVLVATALVYLLLGVLAWTGRRWARGLLAAVTAGFVFMVATSAVAAGSQGLPMDGGSLLVLGVPLVLALLALALMFGSAAREWFARRR</sequence>
<proteinExistence type="predicted"/>